<reference evidence="3" key="1">
    <citation type="submission" date="2023-07" db="EMBL/GenBank/DDBJ databases">
        <title>Sorghum-associated microbial communities from plants grown in Nebraska, USA.</title>
        <authorList>
            <person name="Schachtman D."/>
        </authorList>
    </citation>
    <scope>NUCLEOTIDE SEQUENCE</scope>
    <source>
        <strain evidence="3">DS2795</strain>
    </source>
</reference>
<dbReference type="Gene3D" id="3.40.190.10">
    <property type="entry name" value="Periplasmic binding protein-like II"/>
    <property type="match status" value="1"/>
</dbReference>
<dbReference type="Gene3D" id="3.40.190.150">
    <property type="entry name" value="Bordetella uptake gene, domain 1"/>
    <property type="match status" value="1"/>
</dbReference>
<dbReference type="InterPro" id="IPR005064">
    <property type="entry name" value="BUG"/>
</dbReference>
<feature type="chain" id="PRO_5043734485" evidence="2">
    <location>
        <begin position="30"/>
        <end position="328"/>
    </location>
</feature>
<evidence type="ECO:0000256" key="1">
    <source>
        <dbReference type="ARBA" id="ARBA00006987"/>
    </source>
</evidence>
<organism evidence="3 4">
    <name type="scientific">Variovorax boronicumulans</name>
    <dbReference type="NCBI Taxonomy" id="436515"/>
    <lineage>
        <taxon>Bacteria</taxon>
        <taxon>Pseudomonadati</taxon>
        <taxon>Pseudomonadota</taxon>
        <taxon>Betaproteobacteria</taxon>
        <taxon>Burkholderiales</taxon>
        <taxon>Comamonadaceae</taxon>
        <taxon>Variovorax</taxon>
    </lineage>
</organism>
<protein>
    <submittedName>
        <fullName evidence="3">Tripartite-type tricarboxylate transporter receptor subunit TctC</fullName>
    </submittedName>
</protein>
<keyword evidence="3" id="KW-0675">Receptor</keyword>
<dbReference type="Proteomes" id="UP001244295">
    <property type="component" value="Unassembled WGS sequence"/>
</dbReference>
<dbReference type="SUPFAM" id="SSF53850">
    <property type="entry name" value="Periplasmic binding protein-like II"/>
    <property type="match status" value="1"/>
</dbReference>
<evidence type="ECO:0000256" key="2">
    <source>
        <dbReference type="SAM" id="SignalP"/>
    </source>
</evidence>
<dbReference type="PANTHER" id="PTHR42928">
    <property type="entry name" value="TRICARBOXYLATE-BINDING PROTEIN"/>
    <property type="match status" value="1"/>
</dbReference>
<name>A0AAW8DUT3_9BURK</name>
<dbReference type="EMBL" id="JAUSRR010000003">
    <property type="protein sequence ID" value="MDP9923293.1"/>
    <property type="molecule type" value="Genomic_DNA"/>
</dbReference>
<comment type="caution">
    <text evidence="3">The sequence shown here is derived from an EMBL/GenBank/DDBJ whole genome shotgun (WGS) entry which is preliminary data.</text>
</comment>
<gene>
    <name evidence="3" type="ORF">J2W25_002314</name>
</gene>
<sequence length="328" mass="34549">MMKRKLLVRGLTLLSVVALHALAPVQAQTFPDKPIRVVVPFAPGGGADVIARMVGERLTANWGQPVIIDNKPGAGTLIGAHAVATSPPDGYTLLAATADTLAVAAALQRKPITQPEKTLTPLTQIVRTPLFIAVKPDSPYKTLADFVEAARRNPNGLSYGSAGVGTLHHMAMEMFDAQAKIEVKHAAYRGSSPALADLLSGVLDVAVIDSPVALPQMKGGKIRALAVSTAARSSMAPEVPTIAEQGFPGYAAMSWMGFAVPRGTPQPVADKLFGGIRDAIENPEVAQRLRGMGLDPVTSKSAAEFASFAGTERERWGELIRAKDIHAD</sequence>
<keyword evidence="2" id="KW-0732">Signal</keyword>
<proteinExistence type="inferred from homology"/>
<dbReference type="PANTHER" id="PTHR42928:SF5">
    <property type="entry name" value="BLR1237 PROTEIN"/>
    <property type="match status" value="1"/>
</dbReference>
<evidence type="ECO:0000313" key="4">
    <source>
        <dbReference type="Proteomes" id="UP001244295"/>
    </source>
</evidence>
<evidence type="ECO:0000313" key="3">
    <source>
        <dbReference type="EMBL" id="MDP9923293.1"/>
    </source>
</evidence>
<accession>A0AAW8DUT3</accession>
<feature type="signal peptide" evidence="2">
    <location>
        <begin position="1"/>
        <end position="29"/>
    </location>
</feature>
<dbReference type="CDD" id="cd07012">
    <property type="entry name" value="PBP2_Bug_TTT"/>
    <property type="match status" value="1"/>
</dbReference>
<dbReference type="Pfam" id="PF03401">
    <property type="entry name" value="TctC"/>
    <property type="match status" value="1"/>
</dbReference>
<dbReference type="InterPro" id="IPR042100">
    <property type="entry name" value="Bug_dom1"/>
</dbReference>
<dbReference type="RefSeq" id="WP_307636812.1">
    <property type="nucleotide sequence ID" value="NZ_JAUSRR010000003.1"/>
</dbReference>
<dbReference type="AlphaFoldDB" id="A0AAW8DUT3"/>
<comment type="similarity">
    <text evidence="1">Belongs to the UPF0065 (bug) family.</text>
</comment>
<dbReference type="PIRSF" id="PIRSF017082">
    <property type="entry name" value="YflP"/>
    <property type="match status" value="1"/>
</dbReference>